<evidence type="ECO:0000259" key="1">
    <source>
        <dbReference type="Pfam" id="PF13619"/>
    </source>
</evidence>
<accession>A0A7X0JII6</accession>
<dbReference type="Pfam" id="PF13619">
    <property type="entry name" value="KTSC"/>
    <property type="match status" value="1"/>
</dbReference>
<proteinExistence type="predicted"/>
<protein>
    <recommendedName>
        <fullName evidence="1">KTSC domain-containing protein</fullName>
    </recommendedName>
</protein>
<reference evidence="2 3" key="1">
    <citation type="submission" date="2020-08" db="EMBL/GenBank/DDBJ databases">
        <title>The Agave Microbiome: Exploring the role of microbial communities in plant adaptations to desert environments.</title>
        <authorList>
            <person name="Partida-Martinez L.P."/>
        </authorList>
    </citation>
    <scope>NUCLEOTIDE SEQUENCE [LARGE SCALE GENOMIC DNA]</scope>
    <source>
        <strain evidence="2 3">AS3.12</strain>
    </source>
</reference>
<dbReference type="EMBL" id="JACHBU010000002">
    <property type="protein sequence ID" value="MBB6507804.1"/>
    <property type="molecule type" value="Genomic_DNA"/>
</dbReference>
<dbReference type="AlphaFoldDB" id="A0A7X0JII6"/>
<feature type="domain" description="KTSC" evidence="1">
    <location>
        <begin position="6"/>
        <end position="63"/>
    </location>
</feature>
<organism evidence="2 3">
    <name type="scientific">Rhizobium soli</name>
    <dbReference type="NCBI Taxonomy" id="424798"/>
    <lineage>
        <taxon>Bacteria</taxon>
        <taxon>Pseudomonadati</taxon>
        <taxon>Pseudomonadota</taxon>
        <taxon>Alphaproteobacteria</taxon>
        <taxon>Hyphomicrobiales</taxon>
        <taxon>Rhizobiaceae</taxon>
        <taxon>Rhizobium/Agrobacterium group</taxon>
        <taxon>Rhizobium</taxon>
    </lineage>
</organism>
<evidence type="ECO:0000313" key="3">
    <source>
        <dbReference type="Proteomes" id="UP000585437"/>
    </source>
</evidence>
<evidence type="ECO:0000313" key="2">
    <source>
        <dbReference type="EMBL" id="MBB6507804.1"/>
    </source>
</evidence>
<name>A0A7X0JII6_9HYPH</name>
<sequence length="67" mass="7680">MQAELNSSLFDAAAYDEGAERLRLFMKNGQIREFETVPVQVFQQLAGSRSPGQYYIENIRSKFPMFG</sequence>
<dbReference type="Proteomes" id="UP000585437">
    <property type="component" value="Unassembled WGS sequence"/>
</dbReference>
<dbReference type="RefSeq" id="WP_062579001.1">
    <property type="nucleotide sequence ID" value="NZ_JACHBU010000002.1"/>
</dbReference>
<dbReference type="InterPro" id="IPR025309">
    <property type="entry name" value="KTSC_dom"/>
</dbReference>
<comment type="caution">
    <text evidence="2">The sequence shown here is derived from an EMBL/GenBank/DDBJ whole genome shotgun (WGS) entry which is preliminary data.</text>
</comment>
<keyword evidence="3" id="KW-1185">Reference proteome</keyword>
<gene>
    <name evidence="2" type="ORF">F4695_001136</name>
</gene>